<protein>
    <submittedName>
        <fullName evidence="6">Glucose dehydrogenase</fullName>
    </submittedName>
</protein>
<dbReference type="GO" id="GO:0016020">
    <property type="term" value="C:membrane"/>
    <property type="evidence" value="ECO:0007669"/>
    <property type="project" value="InterPro"/>
</dbReference>
<gene>
    <name evidence="6" type="ORF">AAV32_16390</name>
</gene>
<dbReference type="NCBIfam" id="TIGR03074">
    <property type="entry name" value="PQQ_membr_DH"/>
    <property type="match status" value="1"/>
</dbReference>
<dbReference type="GO" id="GO:0048038">
    <property type="term" value="F:quinone binding"/>
    <property type="evidence" value="ECO:0007669"/>
    <property type="project" value="InterPro"/>
</dbReference>
<dbReference type="InterPro" id="IPR018391">
    <property type="entry name" value="PQQ_b-propeller_rpt"/>
</dbReference>
<organism evidence="6 7">
    <name type="scientific">Kerstersia gyiorum</name>
    <dbReference type="NCBI Taxonomy" id="206506"/>
    <lineage>
        <taxon>Bacteria</taxon>
        <taxon>Pseudomonadati</taxon>
        <taxon>Pseudomonadota</taxon>
        <taxon>Betaproteobacteria</taxon>
        <taxon>Burkholderiales</taxon>
        <taxon>Alcaligenaceae</taxon>
        <taxon>Kerstersia</taxon>
    </lineage>
</organism>
<dbReference type="PATRIC" id="fig|206506.3.peg.3490"/>
<evidence type="ECO:0000313" key="7">
    <source>
        <dbReference type="Proteomes" id="UP000078084"/>
    </source>
</evidence>
<keyword evidence="4" id="KW-0812">Transmembrane</keyword>
<feature type="transmembrane region" description="Helical" evidence="4">
    <location>
        <begin position="129"/>
        <end position="150"/>
    </location>
</feature>
<dbReference type="InterPro" id="IPR017511">
    <property type="entry name" value="PQQ_mDH"/>
</dbReference>
<comment type="cofactor">
    <cofactor evidence="1">
        <name>pyrroloquinoline quinone</name>
        <dbReference type="ChEBI" id="CHEBI:58442"/>
    </cofactor>
</comment>
<dbReference type="AlphaFoldDB" id="A0A171KNH8"/>
<evidence type="ECO:0000256" key="3">
    <source>
        <dbReference type="ARBA" id="ARBA00023002"/>
    </source>
</evidence>
<evidence type="ECO:0000256" key="2">
    <source>
        <dbReference type="ARBA" id="ARBA00008156"/>
    </source>
</evidence>
<dbReference type="RefSeq" id="WP_068374967.1">
    <property type="nucleotide sequence ID" value="NZ_LBNE01000015.1"/>
</dbReference>
<dbReference type="PANTHER" id="PTHR32303:SF4">
    <property type="entry name" value="QUINOPROTEIN GLUCOSE DEHYDROGENASE"/>
    <property type="match status" value="1"/>
</dbReference>
<dbReference type="SMART" id="SM00564">
    <property type="entry name" value="PQQ"/>
    <property type="match status" value="5"/>
</dbReference>
<keyword evidence="3" id="KW-0560">Oxidoreductase</keyword>
<dbReference type="GO" id="GO:0008876">
    <property type="term" value="F:quinoprotein glucose dehydrogenase activity"/>
    <property type="evidence" value="ECO:0007669"/>
    <property type="project" value="TreeGrafter"/>
</dbReference>
<keyword evidence="4" id="KW-1133">Transmembrane helix</keyword>
<feature type="transmembrane region" description="Helical" evidence="4">
    <location>
        <begin position="89"/>
        <end position="108"/>
    </location>
</feature>
<dbReference type="STRING" id="206506.AAV32_16390"/>
<comment type="similarity">
    <text evidence="2">Belongs to the bacterial PQQ dehydrogenase family.</text>
</comment>
<keyword evidence="4" id="KW-0472">Membrane</keyword>
<feature type="transmembrane region" description="Helical" evidence="4">
    <location>
        <begin position="12"/>
        <end position="31"/>
    </location>
</feature>
<evidence type="ECO:0000256" key="4">
    <source>
        <dbReference type="SAM" id="Phobius"/>
    </source>
</evidence>
<feature type="domain" description="Pyrrolo-quinoline quinone repeat" evidence="5">
    <location>
        <begin position="176"/>
        <end position="781"/>
    </location>
</feature>
<keyword evidence="7" id="KW-1185">Reference proteome</keyword>
<evidence type="ECO:0000256" key="1">
    <source>
        <dbReference type="ARBA" id="ARBA00001931"/>
    </source>
</evidence>
<sequence>MTASMAPSRGQVFWLRLVSVFLLLISLYLLYGGAQLVALGGSAAYIVIGLLWLVAAALLFVRRSAGAWVYLVSLLLCTGWAAWEAGNVFWQWFPRIMLPVGLGMLVFWTAPFARRNAESGAWARLGRPLGAVCALVLVAMLGLMLVPHGVTEPSAGQLARGEAREGAQQADAPRDWTHYAGSEAGRRYAAISQINADNVGKLKLAWSAHTGDIATGQYEDQNTPLQIGDTLYVCTPRNRVLALDVDTGEQKWSFDPKGDGPEFLRCRSLGYADLAKNSYVPKRAIFEGVPPSASLPQGACEQRIYLTTADARMMALDASTGKPCEDFGEYGAISLRTGLGDFDPRFYFNNTGPLVIENGLIVVGARVKDNQAVGEPSGVVRGFDVRTGALIWAWDLGDPAITKLPPPGETYTKGTPNVWTSIAADEDLGMVYLPLGNATPDFWGGHRTEADDEYSSAVVALDYVSGKEKWHYQTVHHDLWDYDLPSQPALYDIPDGKGGVTPALIQLTKRGEIFMLDRRTGQPIAEVVEKPVPTHDLPQGERISPTQPYSVGMPAIRHPVLKESDMWGMTMLDQLACRIAFKRARYDGDFTPQSTHPIIQYPGNLGGFNWGSATVDEKHNYLIVNDIRTAIVSWLVPRDPENDPQYFGGLGNYPQFGTPYINRLTNFMSGLGVPCTPPPLGTMTAIDLETREIVWQIPLGTTRDSGPMGIKTHLPVPVGMPTMGAGLATQGDLVFFTGTQDYYVRAMDARTGKEVWKERLPVGGQATPMTYVSPKTGKQYIVFTASGSRGQPDRGDYVMAYALPD</sequence>
<reference evidence="6 7" key="1">
    <citation type="submission" date="2015-04" db="EMBL/GenBank/DDBJ databases">
        <title>Genome sequence of Kerstersia gyiorum CG1.</title>
        <authorList>
            <person name="Greninger A.L."/>
            <person name="Kozyreva V."/>
            <person name="Chaturvedi V."/>
        </authorList>
    </citation>
    <scope>NUCLEOTIDE SEQUENCE [LARGE SCALE GENOMIC DNA]</scope>
    <source>
        <strain evidence="6 7">CG1</strain>
    </source>
</reference>
<dbReference type="InterPro" id="IPR011047">
    <property type="entry name" value="Quinoprotein_ADH-like_sf"/>
</dbReference>
<dbReference type="SUPFAM" id="SSF50998">
    <property type="entry name" value="Quinoprotein alcohol dehydrogenase-like"/>
    <property type="match status" value="1"/>
</dbReference>
<feature type="transmembrane region" description="Helical" evidence="4">
    <location>
        <begin position="67"/>
        <end position="83"/>
    </location>
</feature>
<proteinExistence type="inferred from homology"/>
<name>A0A171KNH8_9BURK</name>
<dbReference type="Gene3D" id="2.140.10.10">
    <property type="entry name" value="Quinoprotein alcohol dehydrogenase-like superfamily"/>
    <property type="match status" value="2"/>
</dbReference>
<dbReference type="PANTHER" id="PTHR32303">
    <property type="entry name" value="QUINOPROTEIN ALCOHOL DEHYDROGENASE (CYTOCHROME C)"/>
    <property type="match status" value="1"/>
</dbReference>
<dbReference type="Proteomes" id="UP000078084">
    <property type="component" value="Unassembled WGS sequence"/>
</dbReference>
<dbReference type="CDD" id="cd10280">
    <property type="entry name" value="PQQ_mGDH"/>
    <property type="match status" value="1"/>
</dbReference>
<evidence type="ECO:0000313" key="6">
    <source>
        <dbReference type="EMBL" id="KKO70445.1"/>
    </source>
</evidence>
<accession>A0A171KNH8</accession>
<dbReference type="InterPro" id="IPR002372">
    <property type="entry name" value="PQQ_rpt_dom"/>
</dbReference>
<dbReference type="Pfam" id="PF01011">
    <property type="entry name" value="PQQ"/>
    <property type="match status" value="1"/>
</dbReference>
<feature type="transmembrane region" description="Helical" evidence="4">
    <location>
        <begin position="37"/>
        <end position="60"/>
    </location>
</feature>
<dbReference type="EMBL" id="LBNE01000015">
    <property type="protein sequence ID" value="KKO70445.1"/>
    <property type="molecule type" value="Genomic_DNA"/>
</dbReference>
<evidence type="ECO:0000259" key="5">
    <source>
        <dbReference type="Pfam" id="PF01011"/>
    </source>
</evidence>
<comment type="caution">
    <text evidence="6">The sequence shown here is derived from an EMBL/GenBank/DDBJ whole genome shotgun (WGS) entry which is preliminary data.</text>
</comment>